<dbReference type="SUPFAM" id="SSF141091">
    <property type="entry name" value="L21p-like"/>
    <property type="match status" value="1"/>
</dbReference>
<feature type="compositionally biased region" description="Polar residues" evidence="3">
    <location>
        <begin position="45"/>
        <end position="70"/>
    </location>
</feature>
<dbReference type="PANTHER" id="PTHR21349">
    <property type="entry name" value="50S RIBOSOMAL PROTEIN L21"/>
    <property type="match status" value="1"/>
</dbReference>
<comment type="similarity">
    <text evidence="1">Belongs to the bacterial ribosomal protein bL21 family.</text>
</comment>
<dbReference type="VEuPathDB" id="FungiDB:EMCG_07273"/>
<evidence type="ECO:0000256" key="1">
    <source>
        <dbReference type="ARBA" id="ARBA00008563"/>
    </source>
</evidence>
<dbReference type="InterPro" id="IPR028909">
    <property type="entry name" value="bL21-like"/>
</dbReference>
<proteinExistence type="inferred from homology"/>
<dbReference type="GO" id="GO:0005762">
    <property type="term" value="C:mitochondrial large ribosomal subunit"/>
    <property type="evidence" value="ECO:0007669"/>
    <property type="project" value="TreeGrafter"/>
</dbReference>
<dbReference type="AlphaFoldDB" id="A0A2B7Z6A4"/>
<protein>
    <recommendedName>
        <fullName evidence="2">Large ribosomal subunit protein bL21m</fullName>
    </recommendedName>
</protein>
<dbReference type="InterPro" id="IPR036164">
    <property type="entry name" value="bL21-like_sf"/>
</dbReference>
<feature type="region of interest" description="Disordered" evidence="3">
    <location>
        <begin position="35"/>
        <end position="106"/>
    </location>
</feature>
<reference evidence="4 5" key="1">
    <citation type="submission" date="2017-10" db="EMBL/GenBank/DDBJ databases">
        <title>Comparative genomics in systemic dimorphic fungi from Ajellomycetaceae.</title>
        <authorList>
            <person name="Munoz J.F."/>
            <person name="Mcewen J.G."/>
            <person name="Clay O.K."/>
            <person name="Cuomo C.A."/>
        </authorList>
    </citation>
    <scope>NUCLEOTIDE SEQUENCE [LARGE SCALE GENOMIC DNA]</scope>
    <source>
        <strain evidence="4 5">UAMH4076</strain>
    </source>
</reference>
<evidence type="ECO:0000256" key="3">
    <source>
        <dbReference type="SAM" id="MobiDB-lite"/>
    </source>
</evidence>
<dbReference type="GO" id="GO:0003735">
    <property type="term" value="F:structural constituent of ribosome"/>
    <property type="evidence" value="ECO:0007669"/>
    <property type="project" value="TreeGrafter"/>
</dbReference>
<feature type="compositionally biased region" description="Low complexity" evidence="3">
    <location>
        <begin position="76"/>
        <end position="96"/>
    </location>
</feature>
<dbReference type="PANTHER" id="PTHR21349:SF0">
    <property type="entry name" value="LARGE RIBOSOMAL SUBUNIT PROTEIN BL21M"/>
    <property type="match status" value="1"/>
</dbReference>
<dbReference type="EMBL" id="PDND01000326">
    <property type="protein sequence ID" value="PGH28753.1"/>
    <property type="molecule type" value="Genomic_DNA"/>
</dbReference>
<comment type="caution">
    <text evidence="4">The sequence shown here is derived from an EMBL/GenBank/DDBJ whole genome shotgun (WGS) entry which is preliminary data.</text>
</comment>
<sequence>MFARSTLRTALDIRWMPSIIPSTRAVCLHQASATPFHATPPEIPPQQSSKASNEESTSQTPETAVPSQAEFSILESSTPASTSTSTSTSTRTKTTTIPPNKLPIQPTFTKPLTLTPSLTSLLPHLTTQTPHYITAHLHARPYLLTAGDTLRLPFLMPNVQAGDILRFNRASVVGSRDFTLKGAPYVDERLFECRVRVIGTESEPLRIKEKTKQRQRHVRRVKSKHRYTILRVVDVKVKGVDELVKEGAEIVSEEVEGEKE</sequence>
<organism evidence="4 5">
    <name type="scientific">[Emmonsia] crescens</name>
    <dbReference type="NCBI Taxonomy" id="73230"/>
    <lineage>
        <taxon>Eukaryota</taxon>
        <taxon>Fungi</taxon>
        <taxon>Dikarya</taxon>
        <taxon>Ascomycota</taxon>
        <taxon>Pezizomycotina</taxon>
        <taxon>Eurotiomycetes</taxon>
        <taxon>Eurotiomycetidae</taxon>
        <taxon>Onygenales</taxon>
        <taxon>Ajellomycetaceae</taxon>
        <taxon>Emergomyces</taxon>
    </lineage>
</organism>
<dbReference type="Pfam" id="PF00829">
    <property type="entry name" value="Ribosomal_L21p"/>
    <property type="match status" value="1"/>
</dbReference>
<accession>A0A2B7Z6A4</accession>
<dbReference type="STRING" id="73230.A0A2B7Z6A4"/>
<keyword evidence="5" id="KW-1185">Reference proteome</keyword>
<evidence type="ECO:0000313" key="4">
    <source>
        <dbReference type="EMBL" id="PGH28753.1"/>
    </source>
</evidence>
<name>A0A2B7Z6A4_9EURO</name>
<dbReference type="Proteomes" id="UP000226031">
    <property type="component" value="Unassembled WGS sequence"/>
</dbReference>
<evidence type="ECO:0000313" key="5">
    <source>
        <dbReference type="Proteomes" id="UP000226031"/>
    </source>
</evidence>
<gene>
    <name evidence="4" type="ORF">GX50_08510</name>
</gene>
<evidence type="ECO:0000256" key="2">
    <source>
        <dbReference type="ARBA" id="ARBA00044129"/>
    </source>
</evidence>